<protein>
    <recommendedName>
        <fullName evidence="2">Bacteriophage T5 Orf172 DNA-binding domain-containing protein</fullName>
    </recommendedName>
</protein>
<dbReference type="Pfam" id="PF10544">
    <property type="entry name" value="T5orf172"/>
    <property type="match status" value="1"/>
</dbReference>
<feature type="domain" description="Bacteriophage T5 Orf172 DNA-binding" evidence="2">
    <location>
        <begin position="240"/>
        <end position="323"/>
    </location>
</feature>
<proteinExistence type="predicted"/>
<dbReference type="SMART" id="SM00974">
    <property type="entry name" value="T5orf172"/>
    <property type="match status" value="1"/>
</dbReference>
<dbReference type="Pfam" id="PF13250">
    <property type="entry name" value="SNIPE"/>
    <property type="match status" value="1"/>
</dbReference>
<evidence type="ECO:0000313" key="4">
    <source>
        <dbReference type="Proteomes" id="UP000518206"/>
    </source>
</evidence>
<organism evidence="3 4">
    <name type="scientific">Cellulomonas cellasea</name>
    <dbReference type="NCBI Taxonomy" id="43670"/>
    <lineage>
        <taxon>Bacteria</taxon>
        <taxon>Bacillati</taxon>
        <taxon>Actinomycetota</taxon>
        <taxon>Actinomycetes</taxon>
        <taxon>Micrococcales</taxon>
        <taxon>Cellulomonadaceae</taxon>
        <taxon>Cellulomonas</taxon>
    </lineage>
</organism>
<feature type="region of interest" description="Disordered" evidence="1">
    <location>
        <begin position="150"/>
        <end position="174"/>
    </location>
</feature>
<evidence type="ECO:0000256" key="1">
    <source>
        <dbReference type="SAM" id="MobiDB-lite"/>
    </source>
</evidence>
<sequence length="359" mass="41500">MREAREALVETDELRLLQQVGYYQFRHPLDDILSSKQRLYSLRAQIKAAITKRTAVQAKSGWMVNGSLKEGAALVRQFSDLMLRTYNIEADNCVRTVRAHTVDAAKKRLERTREAIVQNGSTMGVAIDDGFHALRLEELQLTADHHLRVEQEKEDAREERQRQREEAKAQEEFKRRKKDLLKEQAHYRSLLERSRQNNDEAGLLEARERLAELEETLEEVEEMAANTRVGYVYVISNIGAFGDRVVKIGMTRREDPLQRVYELGSASVPFKFDVHALVFSHDAVSLETALHREFDQRRVNQVNRRREFFRVSLAEVRAALEKVGTNHVVEFREVAEAPEWRQSQATQAAETHPGVKLIR</sequence>
<dbReference type="EMBL" id="JACHVX010000011">
    <property type="protein sequence ID" value="MBB2925558.1"/>
    <property type="molecule type" value="Genomic_DNA"/>
</dbReference>
<gene>
    <name evidence="3" type="ORF">FHR80_004505</name>
</gene>
<reference evidence="3 4" key="2">
    <citation type="submission" date="2020-08" db="EMBL/GenBank/DDBJ databases">
        <authorList>
            <person name="Partida-Martinez L."/>
            <person name="Huntemann M."/>
            <person name="Clum A."/>
            <person name="Wang J."/>
            <person name="Palaniappan K."/>
            <person name="Ritter S."/>
            <person name="Chen I.-M."/>
            <person name="Stamatis D."/>
            <person name="Reddy T."/>
            <person name="O'Malley R."/>
            <person name="Daum C."/>
            <person name="Shapiro N."/>
            <person name="Ivanova N."/>
            <person name="Kyrpides N."/>
            <person name="Woyke T."/>
        </authorList>
    </citation>
    <scope>NUCLEOTIDE SEQUENCE [LARGE SCALE GENOMIC DNA]</scope>
    <source>
        <strain evidence="3 4">RAS26</strain>
    </source>
</reference>
<comment type="caution">
    <text evidence="3">The sequence shown here is derived from an EMBL/GenBank/DDBJ whole genome shotgun (WGS) entry which is preliminary data.</text>
</comment>
<accession>A0A7W4UJZ5</accession>
<evidence type="ECO:0000259" key="2">
    <source>
        <dbReference type="SMART" id="SM00974"/>
    </source>
</evidence>
<name>A0A7W4UJZ5_9CELL</name>
<dbReference type="AlphaFoldDB" id="A0A7W4UJZ5"/>
<reference evidence="3 4" key="1">
    <citation type="submission" date="2020-08" db="EMBL/GenBank/DDBJ databases">
        <title>The Agave Microbiome: Exploring the role of microbial communities in plant adaptations to desert environments.</title>
        <authorList>
            <person name="Partida-Martinez L.P."/>
        </authorList>
    </citation>
    <scope>NUCLEOTIDE SEQUENCE [LARGE SCALE GENOMIC DNA]</scope>
    <source>
        <strain evidence="3 4">RAS26</strain>
    </source>
</reference>
<dbReference type="InterPro" id="IPR018306">
    <property type="entry name" value="Phage_T5_Orf172_DNA-bd"/>
</dbReference>
<dbReference type="InterPro" id="IPR025280">
    <property type="entry name" value="SNIPE"/>
</dbReference>
<evidence type="ECO:0000313" key="3">
    <source>
        <dbReference type="EMBL" id="MBB2925558.1"/>
    </source>
</evidence>
<dbReference type="Proteomes" id="UP000518206">
    <property type="component" value="Unassembled WGS sequence"/>
</dbReference>